<keyword evidence="8" id="KW-1185">Reference proteome</keyword>
<name>A0A1W0WQV3_HYPEX</name>
<reference evidence="8" key="1">
    <citation type="submission" date="2017-01" db="EMBL/GenBank/DDBJ databases">
        <title>Comparative genomics of anhydrobiosis in the tardigrade Hypsibius dujardini.</title>
        <authorList>
            <person name="Yoshida Y."/>
            <person name="Koutsovoulos G."/>
            <person name="Laetsch D."/>
            <person name="Stevens L."/>
            <person name="Kumar S."/>
            <person name="Horikawa D."/>
            <person name="Ishino K."/>
            <person name="Komine S."/>
            <person name="Tomita M."/>
            <person name="Blaxter M."/>
            <person name="Arakawa K."/>
        </authorList>
    </citation>
    <scope>NUCLEOTIDE SEQUENCE [LARGE SCALE GENOMIC DNA]</scope>
    <source>
        <strain evidence="8">Z151</strain>
    </source>
</reference>
<evidence type="ECO:0000313" key="8">
    <source>
        <dbReference type="Proteomes" id="UP000192578"/>
    </source>
</evidence>
<keyword evidence="2 5" id="KW-0812">Transmembrane</keyword>
<feature type="transmembrane region" description="Helical" evidence="5">
    <location>
        <begin position="352"/>
        <end position="375"/>
    </location>
</feature>
<dbReference type="InterPro" id="IPR028082">
    <property type="entry name" value="Peripla_BP_I"/>
</dbReference>
<evidence type="ECO:0000259" key="6">
    <source>
        <dbReference type="Pfam" id="PF01094"/>
    </source>
</evidence>
<feature type="domain" description="Receptor ligand binding region" evidence="6">
    <location>
        <begin position="9"/>
        <end position="280"/>
    </location>
</feature>
<dbReference type="GO" id="GO:0016020">
    <property type="term" value="C:membrane"/>
    <property type="evidence" value="ECO:0007669"/>
    <property type="project" value="UniProtKB-SubCell"/>
</dbReference>
<evidence type="ECO:0000256" key="3">
    <source>
        <dbReference type="ARBA" id="ARBA00022989"/>
    </source>
</evidence>
<evidence type="ECO:0000256" key="2">
    <source>
        <dbReference type="ARBA" id="ARBA00022692"/>
    </source>
</evidence>
<dbReference type="Proteomes" id="UP000192578">
    <property type="component" value="Unassembled WGS sequence"/>
</dbReference>
<evidence type="ECO:0000256" key="5">
    <source>
        <dbReference type="SAM" id="Phobius"/>
    </source>
</evidence>
<dbReference type="Pfam" id="PF01094">
    <property type="entry name" value="ANF_receptor"/>
    <property type="match status" value="1"/>
</dbReference>
<accession>A0A1W0WQV3</accession>
<comment type="caution">
    <text evidence="7">The sequence shown here is derived from an EMBL/GenBank/DDBJ whole genome shotgun (WGS) entry which is preliminary data.</text>
</comment>
<dbReference type="SUPFAM" id="SSF53822">
    <property type="entry name" value="Periplasmic binding protein-like I"/>
    <property type="match status" value="1"/>
</dbReference>
<protein>
    <recommendedName>
        <fullName evidence="6">Receptor ligand binding region domain-containing protein</fullName>
    </recommendedName>
</protein>
<proteinExistence type="predicted"/>
<dbReference type="Gene3D" id="3.40.50.2300">
    <property type="match status" value="1"/>
</dbReference>
<evidence type="ECO:0000256" key="1">
    <source>
        <dbReference type="ARBA" id="ARBA00004370"/>
    </source>
</evidence>
<organism evidence="7 8">
    <name type="scientific">Hypsibius exemplaris</name>
    <name type="common">Freshwater tardigrade</name>
    <dbReference type="NCBI Taxonomy" id="2072580"/>
    <lineage>
        <taxon>Eukaryota</taxon>
        <taxon>Metazoa</taxon>
        <taxon>Ecdysozoa</taxon>
        <taxon>Tardigrada</taxon>
        <taxon>Eutardigrada</taxon>
        <taxon>Parachela</taxon>
        <taxon>Hypsibioidea</taxon>
        <taxon>Hypsibiidae</taxon>
        <taxon>Hypsibius</taxon>
    </lineage>
</organism>
<evidence type="ECO:0000313" key="7">
    <source>
        <dbReference type="EMBL" id="OQV17585.1"/>
    </source>
</evidence>
<dbReference type="EMBL" id="MTYJ01000059">
    <property type="protein sequence ID" value="OQV17585.1"/>
    <property type="molecule type" value="Genomic_DNA"/>
</dbReference>
<dbReference type="AlphaFoldDB" id="A0A1W0WQV3"/>
<sequence length="436" mass="48139">MNIKGTLSVNSPDNISDRTVYPSTVTTSPFSVTYATIYCGLFVSLNWTTVHMIYDTNGGSFWAFQAQTVPQLIPGICGVQLTRYLITTAFSNVSDQVRPILREFNLKSRVLLYFGDPIGFRKLLKEAAKLNMTTGEHVFVPVAPVPGVYGGQTFTTWQTGDSDDQIVRAAYRAVLLLVRADPAQAWYTSTAVTQLAVEWEALAEKSNSTGGKSARDILVRPGLVSGHVAVELMAEAVNAARILGWHERPPSGTLLARQLLNRTFDLQIGRVRVLAGGRLQNQFVARSFHFGRGLFEPCLESIPGPNDDSLRFVRAYNSTWFDGDRLPPNEPFCGFDGLKGSSGCSRNGKTAWFSWTLGLGVALGFGVTAATGWILHKWLLRFDESWMLDGTLLISRNLHGANGRFSVIFNWRSGRGRSYVLLRHQSCVALPEESFS</sequence>
<keyword evidence="3 5" id="KW-1133">Transmembrane helix</keyword>
<comment type="subcellular location">
    <subcellularLocation>
        <location evidence="1">Membrane</location>
    </subcellularLocation>
</comment>
<dbReference type="InterPro" id="IPR001828">
    <property type="entry name" value="ANF_lig-bd_rcpt"/>
</dbReference>
<keyword evidence="4 5" id="KW-0472">Membrane</keyword>
<evidence type="ECO:0000256" key="4">
    <source>
        <dbReference type="ARBA" id="ARBA00023136"/>
    </source>
</evidence>
<gene>
    <name evidence="7" type="ORF">BV898_08356</name>
</gene>